<keyword evidence="5" id="KW-0677">Repeat</keyword>
<feature type="repeat" description="Solcar" evidence="20">
    <location>
        <begin position="11"/>
        <end position="102"/>
    </location>
</feature>
<keyword evidence="3 21" id="KW-0813">Transport</keyword>
<dbReference type="InterPro" id="IPR051752">
    <property type="entry name" value="Mito_2-oxodicarb_carrier"/>
</dbReference>
<accession>A0A4S2JQZ0</accession>
<comment type="subcellular location">
    <subcellularLocation>
        <location evidence="1">Mitochondrion inner membrane</location>
        <topology evidence="1">Multi-pass membrane protein</topology>
    </subcellularLocation>
</comment>
<evidence type="ECO:0000256" key="6">
    <source>
        <dbReference type="ARBA" id="ARBA00022792"/>
    </source>
</evidence>
<reference evidence="22 23" key="1">
    <citation type="journal article" date="2019" name="Philos. Trans. R. Soc. Lond., B, Biol. Sci.">
        <title>Ant behaviour and brain gene expression of defending hosts depend on the ecological success of the intruding social parasite.</title>
        <authorList>
            <person name="Kaur R."/>
            <person name="Stoldt M."/>
            <person name="Jongepier E."/>
            <person name="Feldmeyer B."/>
            <person name="Menzel F."/>
            <person name="Bornberg-Bauer E."/>
            <person name="Foitzik S."/>
        </authorList>
    </citation>
    <scope>NUCLEOTIDE SEQUENCE [LARGE SCALE GENOMIC DNA]</scope>
    <source>
        <tissue evidence="22">Whole body</tissue>
    </source>
</reference>
<feature type="repeat" description="Solcar" evidence="20">
    <location>
        <begin position="110"/>
        <end position="197"/>
    </location>
</feature>
<dbReference type="PANTHER" id="PTHR46356">
    <property type="entry name" value="MITOCHONDRIAL 2-OXODICARBOXYLATE CARRIER"/>
    <property type="match status" value="1"/>
</dbReference>
<comment type="function">
    <text evidence="13">Transports dicarboxylates across the inner membranes of mitochondria by a counter-exchange mechanism. Can transport 2-oxoadipate (2-oxohexanedioate), 2-oxoglutarate, adipate (hexanedioate), glutarate, and to a lesser extent, pimelate (heptanedioate), 2-oxopimelate (2-oxoheptanedioate), 2-aminoadipate (2-aminohexanedioate), oxaloacetate, and citrate. Plays a central role in catabolism of lysine, hydroxylysine, and tryptophan, by transporting common metabolite intermediates (such as 2-oxoadipate) into the mitochondria, where it is converted into acetyl-CoA and can enter the citric acid (TCA) cycle.</text>
</comment>
<keyword evidence="23" id="KW-1185">Reference proteome</keyword>
<sequence length="326" mass="36654">MTRNTTENLLKEAAIQIGAGGSAGFIEVCIMHPMDLVKTRFQLQVKTTKSDPLYYTGIRDCMTKMYKTEGLPAFWKGILPPILVETPKRAVKFFTFEQYKQFFLFGASAPTPLTFSCAGFFAGVTEAILVNPFEVVKVKLQSNRKHVKESPSTVAVTKEIISKYGLNGLNKGLSATIMRNAVFNSFYFGFYHSVKGYIPASKEPWLEFLTKVAIGFVSGTVASCLNIPFDVAKSRIQGPQDGKTQYKGTLNTMRIVYKREGYLHTFYLPISLYLSSRSLTRQICHSRFRALYKGLVPKVLRLGPGGAIMLVVYDYMHVFLTKKFKD</sequence>
<evidence type="ECO:0000256" key="5">
    <source>
        <dbReference type="ARBA" id="ARBA00022737"/>
    </source>
</evidence>
<evidence type="ECO:0000256" key="16">
    <source>
        <dbReference type="ARBA" id="ARBA00048303"/>
    </source>
</evidence>
<dbReference type="GO" id="GO:0005743">
    <property type="term" value="C:mitochondrial inner membrane"/>
    <property type="evidence" value="ECO:0007669"/>
    <property type="project" value="UniProtKB-SubCell"/>
</dbReference>
<evidence type="ECO:0000256" key="21">
    <source>
        <dbReference type="RuleBase" id="RU000488"/>
    </source>
</evidence>
<dbReference type="AlphaFoldDB" id="A0A4S2JQZ0"/>
<comment type="catalytic activity">
    <reaction evidence="14">
        <text>heptanedioate(in) + 2-oxoglutarate(out) = heptanedioate(out) + 2-oxoglutarate(in)</text>
        <dbReference type="Rhea" id="RHEA:71759"/>
        <dbReference type="ChEBI" id="CHEBI:16810"/>
        <dbReference type="ChEBI" id="CHEBI:36165"/>
    </reaction>
</comment>
<evidence type="ECO:0000256" key="11">
    <source>
        <dbReference type="ARBA" id="ARBA00039747"/>
    </source>
</evidence>
<dbReference type="Proteomes" id="UP000310200">
    <property type="component" value="Unassembled WGS sequence"/>
</dbReference>
<dbReference type="PROSITE" id="PS50920">
    <property type="entry name" value="SOLCAR"/>
    <property type="match status" value="3"/>
</dbReference>
<evidence type="ECO:0000256" key="7">
    <source>
        <dbReference type="ARBA" id="ARBA00022989"/>
    </source>
</evidence>
<evidence type="ECO:0000256" key="2">
    <source>
        <dbReference type="ARBA" id="ARBA00006375"/>
    </source>
</evidence>
<name>A0A4S2JQZ0_9HYME</name>
<evidence type="ECO:0000256" key="13">
    <source>
        <dbReference type="ARBA" id="ARBA00046087"/>
    </source>
</evidence>
<comment type="catalytic activity">
    <reaction evidence="18">
        <text>glutarate(in) + 2-oxoglutarate(out) = glutarate(out) + 2-oxoglutarate(in)</text>
        <dbReference type="Rhea" id="RHEA:71751"/>
        <dbReference type="ChEBI" id="CHEBI:16810"/>
        <dbReference type="ChEBI" id="CHEBI:30921"/>
    </reaction>
</comment>
<evidence type="ECO:0000256" key="8">
    <source>
        <dbReference type="ARBA" id="ARBA00023128"/>
    </source>
</evidence>
<dbReference type="EMBL" id="QBLH01003572">
    <property type="protein sequence ID" value="TGZ37247.1"/>
    <property type="molecule type" value="Genomic_DNA"/>
</dbReference>
<evidence type="ECO:0000256" key="18">
    <source>
        <dbReference type="ARBA" id="ARBA00048920"/>
    </source>
</evidence>
<evidence type="ECO:0000256" key="14">
    <source>
        <dbReference type="ARBA" id="ARBA00047537"/>
    </source>
</evidence>
<evidence type="ECO:0000256" key="4">
    <source>
        <dbReference type="ARBA" id="ARBA00022692"/>
    </source>
</evidence>
<evidence type="ECO:0000256" key="12">
    <source>
        <dbReference type="ARBA" id="ARBA00041874"/>
    </source>
</evidence>
<comment type="caution">
    <text evidence="22">The sequence shown here is derived from an EMBL/GenBank/DDBJ whole genome shotgun (WGS) entry which is preliminary data.</text>
</comment>
<feature type="repeat" description="Solcar" evidence="20">
    <location>
        <begin position="206"/>
        <end position="319"/>
    </location>
</feature>
<dbReference type="InterPro" id="IPR023395">
    <property type="entry name" value="MCP_dom_sf"/>
</dbReference>
<evidence type="ECO:0000256" key="17">
    <source>
        <dbReference type="ARBA" id="ARBA00048581"/>
    </source>
</evidence>
<comment type="catalytic activity">
    <reaction evidence="16">
        <text>L-2-aminoadipate(in) + 2-oxoglutarate(out) = L-2-aminoadipate(out) + 2-oxoglutarate(in)</text>
        <dbReference type="Rhea" id="RHEA:71747"/>
        <dbReference type="ChEBI" id="CHEBI:16810"/>
        <dbReference type="ChEBI" id="CHEBI:58672"/>
    </reaction>
</comment>
<evidence type="ECO:0000313" key="22">
    <source>
        <dbReference type="EMBL" id="TGZ37247.1"/>
    </source>
</evidence>
<evidence type="ECO:0000256" key="15">
    <source>
        <dbReference type="ARBA" id="ARBA00048003"/>
    </source>
</evidence>
<comment type="catalytic activity">
    <reaction evidence="17">
        <text>2-oxoheptanedioate(in) + 2-oxoglutarate(out) = 2-oxoheptanedioate(out) + 2-oxoglutarate(in)</text>
        <dbReference type="Rhea" id="RHEA:71755"/>
        <dbReference type="ChEBI" id="CHEBI:16810"/>
        <dbReference type="ChEBI" id="CHEBI:72701"/>
    </reaction>
</comment>
<comment type="catalytic activity">
    <reaction evidence="10">
        <text>2-oxoadipate(in) + 2-oxoglutarate(out) = 2-oxoadipate(out) + 2-oxoglutarate(in)</text>
        <dbReference type="Rhea" id="RHEA:71739"/>
        <dbReference type="ChEBI" id="CHEBI:16810"/>
        <dbReference type="ChEBI" id="CHEBI:57499"/>
    </reaction>
</comment>
<evidence type="ECO:0000256" key="10">
    <source>
        <dbReference type="ARBA" id="ARBA00036018"/>
    </source>
</evidence>
<protein>
    <recommendedName>
        <fullName evidence="11">Mitochondrial 2-oxodicarboxylate carrier</fullName>
    </recommendedName>
    <alternativeName>
        <fullName evidence="12">Solute carrier family 25 member 21</fullName>
    </alternativeName>
</protein>
<keyword evidence="8" id="KW-0496">Mitochondrion</keyword>
<dbReference type="InterPro" id="IPR018108">
    <property type="entry name" value="MCP_transmembrane"/>
</dbReference>
<proteinExistence type="inferred from homology"/>
<evidence type="ECO:0000256" key="19">
    <source>
        <dbReference type="ARBA" id="ARBA00048998"/>
    </source>
</evidence>
<evidence type="ECO:0000256" key="9">
    <source>
        <dbReference type="ARBA" id="ARBA00023136"/>
    </source>
</evidence>
<keyword evidence="7" id="KW-1133">Transmembrane helix</keyword>
<comment type="catalytic activity">
    <reaction evidence="19">
        <text>hexanedioate(in) + 2-oxoglutarate(out) = hexanedioate(out) + 2-oxoglutarate(in)</text>
        <dbReference type="Rhea" id="RHEA:71743"/>
        <dbReference type="ChEBI" id="CHEBI:16810"/>
        <dbReference type="ChEBI" id="CHEBI:17128"/>
    </reaction>
</comment>
<dbReference type="Gene3D" id="1.50.40.10">
    <property type="entry name" value="Mitochondrial carrier domain"/>
    <property type="match status" value="2"/>
</dbReference>
<gene>
    <name evidence="22" type="ORF">DBV15_03300</name>
</gene>
<dbReference type="SUPFAM" id="SSF103506">
    <property type="entry name" value="Mitochondrial carrier"/>
    <property type="match status" value="1"/>
</dbReference>
<comment type="similarity">
    <text evidence="2 21">Belongs to the mitochondrial carrier (TC 2.A.29) family.</text>
</comment>
<evidence type="ECO:0000256" key="3">
    <source>
        <dbReference type="ARBA" id="ARBA00022448"/>
    </source>
</evidence>
<keyword evidence="9 20" id="KW-0472">Membrane</keyword>
<dbReference type="STRING" id="300112.A0A4S2JQZ0"/>
<dbReference type="Pfam" id="PF00153">
    <property type="entry name" value="Mito_carr"/>
    <property type="match status" value="4"/>
</dbReference>
<dbReference type="PANTHER" id="PTHR46356:SF1">
    <property type="entry name" value="MITOCHONDRIAL 2-OXODICARBOXYLATE CARRIER"/>
    <property type="match status" value="1"/>
</dbReference>
<keyword evidence="6" id="KW-0999">Mitochondrion inner membrane</keyword>
<organism evidence="22 23">
    <name type="scientific">Temnothorax longispinosus</name>
    <dbReference type="NCBI Taxonomy" id="300112"/>
    <lineage>
        <taxon>Eukaryota</taxon>
        <taxon>Metazoa</taxon>
        <taxon>Ecdysozoa</taxon>
        <taxon>Arthropoda</taxon>
        <taxon>Hexapoda</taxon>
        <taxon>Insecta</taxon>
        <taxon>Pterygota</taxon>
        <taxon>Neoptera</taxon>
        <taxon>Endopterygota</taxon>
        <taxon>Hymenoptera</taxon>
        <taxon>Apocrita</taxon>
        <taxon>Aculeata</taxon>
        <taxon>Formicoidea</taxon>
        <taxon>Formicidae</taxon>
        <taxon>Myrmicinae</taxon>
        <taxon>Temnothorax</taxon>
    </lineage>
</organism>
<evidence type="ECO:0000256" key="1">
    <source>
        <dbReference type="ARBA" id="ARBA00004448"/>
    </source>
</evidence>
<evidence type="ECO:0000256" key="20">
    <source>
        <dbReference type="PROSITE-ProRule" id="PRU00282"/>
    </source>
</evidence>
<evidence type="ECO:0000313" key="23">
    <source>
        <dbReference type="Proteomes" id="UP000310200"/>
    </source>
</evidence>
<comment type="catalytic activity">
    <reaction evidence="15">
        <text>citrate(in) + 2-oxoglutarate(out) = citrate(out) + 2-oxoglutarate(in)</text>
        <dbReference type="Rhea" id="RHEA:71763"/>
        <dbReference type="ChEBI" id="CHEBI:16810"/>
        <dbReference type="ChEBI" id="CHEBI:16947"/>
    </reaction>
</comment>
<keyword evidence="4 20" id="KW-0812">Transmembrane</keyword>